<keyword evidence="3" id="KW-1003">Cell membrane</keyword>
<evidence type="ECO:0000256" key="7">
    <source>
        <dbReference type="SAM" id="Phobius"/>
    </source>
</evidence>
<sequence length="412" mass="43337">MKTTSPPKLFRRDFTLVAIGQIISLFGNAILRFALPLYLLRQTGSAALFGLVSACSFLPMIALSFLGGVLADRVNKRNIMVALDFFTALLVLSVYLGLGRLPLVPLILVALMLLYGISGTYQPAVQASIPALVEGEQVLRGGAVINQISSLSGLLGPIVGGMFFGAFGIFPILAISAACFFASAVMELFIHIPFTPREKGPGVLSIVRADLRDSSRYIRREKPLLAKVILLVAAINLVMTSVMTVGLPVVVVDTLGMSDRMLGLFQGIGALGGLCGGLFVAAAGNRLTLRHSPRLLLLCSAFAGGLALPLLLGLSPVAGFWLITAFSFFIMALATVFSVQMMAAVQLETPPQLVGKVIALMIALSMCAQPLGQAIYGALFEQFPAGGGVILLAAAILSAGLSLLSRRIFADA</sequence>
<dbReference type="InterPro" id="IPR011701">
    <property type="entry name" value="MFS"/>
</dbReference>
<evidence type="ECO:0000313" key="11">
    <source>
        <dbReference type="Proteomes" id="UP000184089"/>
    </source>
</evidence>
<dbReference type="Proteomes" id="UP000474718">
    <property type="component" value="Unassembled WGS sequence"/>
</dbReference>
<dbReference type="PANTHER" id="PTHR43266">
    <property type="entry name" value="MACROLIDE-EFFLUX PROTEIN"/>
    <property type="match status" value="1"/>
</dbReference>
<feature type="transmembrane region" description="Helical" evidence="7">
    <location>
        <begin position="224"/>
        <end position="251"/>
    </location>
</feature>
<dbReference type="CDD" id="cd06173">
    <property type="entry name" value="MFS_MefA_like"/>
    <property type="match status" value="1"/>
</dbReference>
<proteinExistence type="predicted"/>
<keyword evidence="6 7" id="KW-0472">Membrane</keyword>
<name>A0AAQ1MC06_9FIRM</name>
<keyword evidence="12" id="KW-1185">Reference proteome</keyword>
<reference evidence="11" key="1">
    <citation type="submission" date="2016-11" db="EMBL/GenBank/DDBJ databases">
        <authorList>
            <person name="Jaros S."/>
            <person name="Januszkiewicz K."/>
            <person name="Wedrychowicz H."/>
        </authorList>
    </citation>
    <scope>NUCLEOTIDE SEQUENCE [LARGE SCALE GENOMIC DNA]</scope>
    <source>
        <strain evidence="11">DSM 4029</strain>
    </source>
</reference>
<evidence type="ECO:0000313" key="9">
    <source>
        <dbReference type="EMBL" id="MZL70148.1"/>
    </source>
</evidence>
<feature type="transmembrane region" description="Helical" evidence="7">
    <location>
        <begin position="263"/>
        <end position="283"/>
    </location>
</feature>
<dbReference type="PRINTS" id="PR01988">
    <property type="entry name" value="EXPORTERBACE"/>
</dbReference>
<dbReference type="EMBL" id="FQVY01000001">
    <property type="protein sequence ID" value="SHF83570.1"/>
    <property type="molecule type" value="Genomic_DNA"/>
</dbReference>
<protein>
    <submittedName>
        <fullName evidence="9">MFS transporter</fullName>
    </submittedName>
    <submittedName>
        <fullName evidence="10">Sugar phosphate permease</fullName>
    </submittedName>
</protein>
<organism evidence="10 11">
    <name type="scientific">Bittarella massiliensis</name>
    <name type="common">ex Durand et al. 2017</name>
    <dbReference type="NCBI Taxonomy" id="1720313"/>
    <lineage>
        <taxon>Bacteria</taxon>
        <taxon>Bacillati</taxon>
        <taxon>Bacillota</taxon>
        <taxon>Clostridia</taxon>
        <taxon>Eubacteriales</taxon>
        <taxon>Oscillospiraceae</taxon>
        <taxon>Bittarella (ex Durand et al. 2017)</taxon>
    </lineage>
</organism>
<evidence type="ECO:0000256" key="1">
    <source>
        <dbReference type="ARBA" id="ARBA00004651"/>
    </source>
</evidence>
<dbReference type="EMBL" id="WWVX01000007">
    <property type="protein sequence ID" value="MZL70148.1"/>
    <property type="molecule type" value="Genomic_DNA"/>
</dbReference>
<evidence type="ECO:0000256" key="3">
    <source>
        <dbReference type="ARBA" id="ARBA00022475"/>
    </source>
</evidence>
<dbReference type="AlphaFoldDB" id="A0AAQ1MC06"/>
<evidence type="ECO:0000313" key="12">
    <source>
        <dbReference type="Proteomes" id="UP000474718"/>
    </source>
</evidence>
<dbReference type="PROSITE" id="PS50850">
    <property type="entry name" value="MFS"/>
    <property type="match status" value="1"/>
</dbReference>
<keyword evidence="5 7" id="KW-1133">Transmembrane helix</keyword>
<reference evidence="9 12" key="3">
    <citation type="journal article" date="2019" name="Nat. Med.">
        <title>A library of human gut bacterial isolates paired with longitudinal multiomics data enables mechanistic microbiome research.</title>
        <authorList>
            <person name="Poyet M."/>
            <person name="Groussin M."/>
            <person name="Gibbons S.M."/>
            <person name="Avila-Pacheco J."/>
            <person name="Jiang X."/>
            <person name="Kearney S.M."/>
            <person name="Perrotta A.R."/>
            <person name="Berdy B."/>
            <person name="Zhao S."/>
            <person name="Lieberman T.D."/>
            <person name="Swanson P.K."/>
            <person name="Smith M."/>
            <person name="Roesemann S."/>
            <person name="Alexander J.E."/>
            <person name="Rich S.A."/>
            <person name="Livny J."/>
            <person name="Vlamakis H."/>
            <person name="Clish C."/>
            <person name="Bullock K."/>
            <person name="Deik A."/>
            <person name="Scott J."/>
            <person name="Pierce K.A."/>
            <person name="Xavier R.J."/>
            <person name="Alm E.J."/>
        </authorList>
    </citation>
    <scope>NUCLEOTIDE SEQUENCE [LARGE SCALE GENOMIC DNA]</scope>
    <source>
        <strain evidence="9 12">BIOML-A2</strain>
    </source>
</reference>
<feature type="transmembrane region" description="Helical" evidence="7">
    <location>
        <begin position="169"/>
        <end position="190"/>
    </location>
</feature>
<feature type="transmembrane region" description="Helical" evidence="7">
    <location>
        <begin position="357"/>
        <end position="379"/>
    </location>
</feature>
<evidence type="ECO:0000256" key="2">
    <source>
        <dbReference type="ARBA" id="ARBA00022448"/>
    </source>
</evidence>
<dbReference type="GO" id="GO:0022857">
    <property type="term" value="F:transmembrane transporter activity"/>
    <property type="evidence" value="ECO:0007669"/>
    <property type="project" value="InterPro"/>
</dbReference>
<feature type="transmembrane region" description="Helical" evidence="7">
    <location>
        <begin position="295"/>
        <end position="314"/>
    </location>
</feature>
<gene>
    <name evidence="9" type="ORF">GT747_10325</name>
    <name evidence="10" type="ORF">SAMN05444424_0860</name>
</gene>
<keyword evidence="4 7" id="KW-0812">Transmembrane</keyword>
<evidence type="ECO:0000256" key="5">
    <source>
        <dbReference type="ARBA" id="ARBA00022989"/>
    </source>
</evidence>
<reference evidence="10" key="2">
    <citation type="submission" date="2016-11" db="EMBL/GenBank/DDBJ databases">
        <authorList>
            <person name="Varghese N."/>
            <person name="Submissions S."/>
        </authorList>
    </citation>
    <scope>NUCLEOTIDE SEQUENCE</scope>
    <source>
        <strain evidence="10">DSM 4029</strain>
    </source>
</reference>
<dbReference type="Proteomes" id="UP000184089">
    <property type="component" value="Unassembled WGS sequence"/>
</dbReference>
<feature type="transmembrane region" description="Helical" evidence="7">
    <location>
        <begin position="103"/>
        <end position="121"/>
    </location>
</feature>
<dbReference type="InterPro" id="IPR036259">
    <property type="entry name" value="MFS_trans_sf"/>
</dbReference>
<feature type="domain" description="Major facilitator superfamily (MFS) profile" evidence="8">
    <location>
        <begin position="13"/>
        <end position="412"/>
    </location>
</feature>
<dbReference type="InterPro" id="IPR022324">
    <property type="entry name" value="Bacilysin_exporter_BacE_put"/>
</dbReference>
<evidence type="ECO:0000256" key="6">
    <source>
        <dbReference type="ARBA" id="ARBA00023136"/>
    </source>
</evidence>
<feature type="transmembrane region" description="Helical" evidence="7">
    <location>
        <begin position="385"/>
        <end position="404"/>
    </location>
</feature>
<dbReference type="RefSeq" id="WP_021661204.1">
    <property type="nucleotide sequence ID" value="NZ_FQVY01000001.1"/>
</dbReference>
<dbReference type="PANTHER" id="PTHR43266:SF9">
    <property type="entry name" value="PERMEASE, MAJOR FACILITATOR SUPERFAMILY-RELATED"/>
    <property type="match status" value="1"/>
</dbReference>
<feature type="transmembrane region" description="Helical" evidence="7">
    <location>
        <begin position="47"/>
        <end position="71"/>
    </location>
</feature>
<evidence type="ECO:0000256" key="4">
    <source>
        <dbReference type="ARBA" id="ARBA00022692"/>
    </source>
</evidence>
<feature type="transmembrane region" description="Helical" evidence="7">
    <location>
        <begin position="78"/>
        <end position="97"/>
    </location>
</feature>
<accession>A0AAQ1MC06</accession>
<keyword evidence="2" id="KW-0813">Transport</keyword>
<dbReference type="GO" id="GO:0005886">
    <property type="term" value="C:plasma membrane"/>
    <property type="evidence" value="ECO:0007669"/>
    <property type="project" value="UniProtKB-SubCell"/>
</dbReference>
<comment type="subcellular location">
    <subcellularLocation>
        <location evidence="1">Cell membrane</location>
        <topology evidence="1">Multi-pass membrane protein</topology>
    </subcellularLocation>
</comment>
<dbReference type="InterPro" id="IPR020846">
    <property type="entry name" value="MFS_dom"/>
</dbReference>
<comment type="caution">
    <text evidence="10">The sequence shown here is derived from an EMBL/GenBank/DDBJ whole genome shotgun (WGS) entry which is preliminary data.</text>
</comment>
<feature type="transmembrane region" description="Helical" evidence="7">
    <location>
        <begin position="14"/>
        <end position="35"/>
    </location>
</feature>
<feature type="transmembrane region" description="Helical" evidence="7">
    <location>
        <begin position="320"/>
        <end position="345"/>
    </location>
</feature>
<dbReference type="Gene3D" id="1.20.1250.20">
    <property type="entry name" value="MFS general substrate transporter like domains"/>
    <property type="match status" value="1"/>
</dbReference>
<dbReference type="Pfam" id="PF07690">
    <property type="entry name" value="MFS_1"/>
    <property type="match status" value="1"/>
</dbReference>
<dbReference type="SUPFAM" id="SSF103473">
    <property type="entry name" value="MFS general substrate transporter"/>
    <property type="match status" value="1"/>
</dbReference>
<evidence type="ECO:0000313" key="10">
    <source>
        <dbReference type="EMBL" id="SHF83570.1"/>
    </source>
</evidence>
<evidence type="ECO:0000259" key="8">
    <source>
        <dbReference type="PROSITE" id="PS50850"/>
    </source>
</evidence>